<evidence type="ECO:0000313" key="12">
    <source>
        <dbReference type="Proteomes" id="UP000320333"/>
    </source>
</evidence>
<dbReference type="EC" id="3.4.-.-" evidence="9"/>
<feature type="signal peptide" evidence="9">
    <location>
        <begin position="1"/>
        <end position="21"/>
    </location>
</feature>
<evidence type="ECO:0000256" key="1">
    <source>
        <dbReference type="ARBA" id="ARBA00001947"/>
    </source>
</evidence>
<feature type="domain" description="Peptidase M28" evidence="10">
    <location>
        <begin position="192"/>
        <end position="384"/>
    </location>
</feature>
<comment type="caution">
    <text evidence="11">The sequence shown here is derived from an EMBL/GenBank/DDBJ whole genome shotgun (WGS) entry which is preliminary data.</text>
</comment>
<dbReference type="Gene3D" id="3.40.630.10">
    <property type="entry name" value="Zn peptidases"/>
    <property type="match status" value="1"/>
</dbReference>
<gene>
    <name evidence="11" type="ORF">CcCBS67573_g01643</name>
</gene>
<dbReference type="GO" id="GO:0004177">
    <property type="term" value="F:aminopeptidase activity"/>
    <property type="evidence" value="ECO:0007669"/>
    <property type="project" value="UniProtKB-KW"/>
</dbReference>
<dbReference type="Pfam" id="PF04389">
    <property type="entry name" value="Peptidase_M28"/>
    <property type="match status" value="1"/>
</dbReference>
<dbReference type="InterPro" id="IPR007484">
    <property type="entry name" value="Peptidase_M28"/>
</dbReference>
<comment type="cofactor">
    <cofactor evidence="1">
        <name>Zn(2+)</name>
        <dbReference type="ChEBI" id="CHEBI:29105"/>
    </cofactor>
</comment>
<evidence type="ECO:0000256" key="3">
    <source>
        <dbReference type="ARBA" id="ARBA00022670"/>
    </source>
</evidence>
<keyword evidence="5 9" id="KW-0732">Signal</keyword>
<dbReference type="STRING" id="246404.A0A507FP07"/>
<accession>A0A507FP07</accession>
<evidence type="ECO:0000256" key="6">
    <source>
        <dbReference type="ARBA" id="ARBA00022801"/>
    </source>
</evidence>
<evidence type="ECO:0000313" key="11">
    <source>
        <dbReference type="EMBL" id="TPX77066.1"/>
    </source>
</evidence>
<keyword evidence="3 9" id="KW-0645">Protease</keyword>
<comment type="similarity">
    <text evidence="8">Belongs to the peptidase M28 family. M28E subfamily.</text>
</comment>
<evidence type="ECO:0000256" key="8">
    <source>
        <dbReference type="ARBA" id="ARBA00043962"/>
    </source>
</evidence>
<keyword evidence="12" id="KW-1185">Reference proteome</keyword>
<keyword evidence="4 9" id="KW-0479">Metal-binding</keyword>
<dbReference type="InterPro" id="IPR045175">
    <property type="entry name" value="M28_fam"/>
</dbReference>
<dbReference type="SUPFAM" id="SSF53187">
    <property type="entry name" value="Zn-dependent exopeptidases"/>
    <property type="match status" value="1"/>
</dbReference>
<keyword evidence="6 9" id="KW-0378">Hydrolase</keyword>
<dbReference type="PANTHER" id="PTHR12147:SF56">
    <property type="entry name" value="AMINOPEPTIDASE YDR415C-RELATED"/>
    <property type="match status" value="1"/>
</dbReference>
<reference evidence="11 12" key="1">
    <citation type="journal article" date="2019" name="Sci. Rep.">
        <title>Comparative genomics of chytrid fungi reveal insights into the obligate biotrophic and pathogenic lifestyle of Synchytrium endobioticum.</title>
        <authorList>
            <person name="van de Vossenberg B.T.L.H."/>
            <person name="Warris S."/>
            <person name="Nguyen H.D.T."/>
            <person name="van Gent-Pelzer M.P.E."/>
            <person name="Joly D.L."/>
            <person name="van de Geest H.C."/>
            <person name="Bonants P.J.M."/>
            <person name="Smith D.S."/>
            <person name="Levesque C.A."/>
            <person name="van der Lee T.A.J."/>
        </authorList>
    </citation>
    <scope>NUCLEOTIDE SEQUENCE [LARGE SCALE GENOMIC DNA]</scope>
    <source>
        <strain evidence="11 12">CBS 675.73</strain>
    </source>
</reference>
<evidence type="ECO:0000256" key="5">
    <source>
        <dbReference type="ARBA" id="ARBA00022729"/>
    </source>
</evidence>
<feature type="chain" id="PRO_5021510956" description="Peptide hydrolase" evidence="9">
    <location>
        <begin position="22"/>
        <end position="392"/>
    </location>
</feature>
<dbReference type="OrthoDB" id="2214at2759"/>
<organism evidence="11 12">
    <name type="scientific">Chytriomyces confervae</name>
    <dbReference type="NCBI Taxonomy" id="246404"/>
    <lineage>
        <taxon>Eukaryota</taxon>
        <taxon>Fungi</taxon>
        <taxon>Fungi incertae sedis</taxon>
        <taxon>Chytridiomycota</taxon>
        <taxon>Chytridiomycota incertae sedis</taxon>
        <taxon>Chytridiomycetes</taxon>
        <taxon>Chytridiales</taxon>
        <taxon>Chytriomycetaceae</taxon>
        <taxon>Chytriomyces</taxon>
    </lineage>
</organism>
<evidence type="ECO:0000256" key="2">
    <source>
        <dbReference type="ARBA" id="ARBA00022438"/>
    </source>
</evidence>
<evidence type="ECO:0000259" key="10">
    <source>
        <dbReference type="Pfam" id="PF04389"/>
    </source>
</evidence>
<keyword evidence="2" id="KW-0031">Aminopeptidase</keyword>
<dbReference type="PANTHER" id="PTHR12147">
    <property type="entry name" value="METALLOPEPTIDASE M28 FAMILY MEMBER"/>
    <property type="match status" value="1"/>
</dbReference>
<evidence type="ECO:0000256" key="7">
    <source>
        <dbReference type="ARBA" id="ARBA00022833"/>
    </source>
</evidence>
<proteinExistence type="inferred from homology"/>
<dbReference type="GO" id="GO:0046872">
    <property type="term" value="F:metal ion binding"/>
    <property type="evidence" value="ECO:0007669"/>
    <property type="project" value="UniProtKB-KW"/>
</dbReference>
<evidence type="ECO:0000256" key="9">
    <source>
        <dbReference type="RuleBase" id="RU361240"/>
    </source>
</evidence>
<name>A0A507FP07_9FUNG</name>
<dbReference type="GO" id="GO:0006508">
    <property type="term" value="P:proteolysis"/>
    <property type="evidence" value="ECO:0007669"/>
    <property type="project" value="UniProtKB-KW"/>
</dbReference>
<keyword evidence="7 9" id="KW-0862">Zinc</keyword>
<sequence>MRQTLVNLTLLLTALVPSSLAAPSRSAQMPLLADINDAMQWKQNGFRLISTSESEPPTWRHFGQILELYQSHTKFIDVTDQDLEGVSMMAAPTRFAIPSKPRHNAVVAPYLGNVSIPHMEKWLTEFTSFKTRYYQSQTGKDSAEWLAAQAIKVAALADFSKVKITISKFEHEWAQFSIIVRVEDAEDDLTGPIVVVSAHQDSTNQWNPWWGAAPGADDDGSGSCTIFEAYRVLVEGGFVPIRPVEFHWYAGEEGGLLGSQKVVADYKKRQVDVVGVFHADMTGYTPDDPSLEVIGVSTDNVDGELESFVKQLTLTHNEGTKLINTECGYGCSDHATWTKAGYPAAFLFEASFKQSSPYVHSVNDVVEHITFTHVEKFTRVAIAFAVELSYSD</sequence>
<protein>
    <recommendedName>
        <fullName evidence="9">Peptide hydrolase</fullName>
        <ecNumber evidence="9">3.4.-.-</ecNumber>
    </recommendedName>
</protein>
<dbReference type="Proteomes" id="UP000320333">
    <property type="component" value="Unassembled WGS sequence"/>
</dbReference>
<dbReference type="AlphaFoldDB" id="A0A507FP07"/>
<evidence type="ECO:0000256" key="4">
    <source>
        <dbReference type="ARBA" id="ARBA00022723"/>
    </source>
</evidence>
<dbReference type="GO" id="GO:0008235">
    <property type="term" value="F:metalloexopeptidase activity"/>
    <property type="evidence" value="ECO:0007669"/>
    <property type="project" value="InterPro"/>
</dbReference>
<dbReference type="EMBL" id="QEAP01000029">
    <property type="protein sequence ID" value="TPX77066.1"/>
    <property type="molecule type" value="Genomic_DNA"/>
</dbReference>